<evidence type="ECO:0000256" key="3">
    <source>
        <dbReference type="ARBA" id="ARBA00022741"/>
    </source>
</evidence>
<keyword evidence="3 7" id="KW-0547">Nucleotide-binding</keyword>
<keyword evidence="6 7" id="KW-0030">Aminoacyl-tRNA synthetase</keyword>
<dbReference type="Proteomes" id="UP000230903">
    <property type="component" value="Unassembled WGS sequence"/>
</dbReference>
<dbReference type="InterPro" id="IPR020061">
    <property type="entry name" value="Glu_tRNA_lig_a-bdl"/>
</dbReference>
<dbReference type="SUPFAM" id="SSF52374">
    <property type="entry name" value="Nucleotidylyl transferase"/>
    <property type="match status" value="1"/>
</dbReference>
<gene>
    <name evidence="10" type="ORF">COU10_02925</name>
</gene>
<dbReference type="Gene3D" id="3.40.50.620">
    <property type="entry name" value="HUPs"/>
    <property type="match status" value="1"/>
</dbReference>
<dbReference type="GO" id="GO:0000049">
    <property type="term" value="F:tRNA binding"/>
    <property type="evidence" value="ECO:0007669"/>
    <property type="project" value="InterPro"/>
</dbReference>
<dbReference type="EMBL" id="PFBC01000046">
    <property type="protein sequence ID" value="PIR87766.1"/>
    <property type="molecule type" value="Genomic_DNA"/>
</dbReference>
<dbReference type="Gene3D" id="3.90.800.10">
    <property type="entry name" value="Glutamyl-tRNA Synthetase, Domain 3"/>
    <property type="match status" value="1"/>
</dbReference>
<protein>
    <submittedName>
        <fullName evidence="10">Glutamate--tRNA ligase</fullName>
    </submittedName>
</protein>
<dbReference type="PANTHER" id="PTHR43311:SF2">
    <property type="entry name" value="GLUTAMATE--TRNA LIGASE, MITOCHONDRIAL-RELATED"/>
    <property type="match status" value="1"/>
</dbReference>
<evidence type="ECO:0000313" key="10">
    <source>
        <dbReference type="EMBL" id="PIR87766.1"/>
    </source>
</evidence>
<dbReference type="Gene3D" id="1.10.1160.10">
    <property type="entry name" value="Glutamyl-trna Synthetase, Domain 2"/>
    <property type="match status" value="1"/>
</dbReference>
<accession>A0A2H0UQ20</accession>
<dbReference type="InterPro" id="IPR020058">
    <property type="entry name" value="Glu/Gln-tRNA-synth_Ib_cat-dom"/>
</dbReference>
<comment type="caution">
    <text evidence="10">The sequence shown here is derived from an EMBL/GenBank/DDBJ whole genome shotgun (WGS) entry which is preliminary data.</text>
</comment>
<sequence>MVHGRLAQGEKAVIRFKVGSGEIKLKDLIRGEITFDGNLVGDFVIGKSLDEPLYNFTVVIDDALMEITHVIRGEEHTNNTPRQILILEALGFSRPSYAHIPLILNADRSKMSKRSGDTSVHDYRKAGYLPGALINFLAFLGWHPEGNDEVVSIERMISEFDLSKVQKGGAVFNIEKLDWLNNQYIRAKNATELYGMLTPDFIDAEWTRQGEAKILAVIDLLKERLSKLSDFSEQARMFFETLPYDPKMLIWSRGRS</sequence>
<dbReference type="AlphaFoldDB" id="A0A2H0UQ20"/>
<evidence type="ECO:0000256" key="2">
    <source>
        <dbReference type="ARBA" id="ARBA00022598"/>
    </source>
</evidence>
<dbReference type="InterPro" id="IPR008925">
    <property type="entry name" value="aa_tRNA-synth_I_cd-bd_sf"/>
</dbReference>
<dbReference type="InterPro" id="IPR049940">
    <property type="entry name" value="GluQ/Sye"/>
</dbReference>
<keyword evidence="5 7" id="KW-0648">Protein biosynthesis</keyword>
<feature type="non-terminal residue" evidence="10">
    <location>
        <position position="256"/>
    </location>
</feature>
<dbReference type="Pfam" id="PF00749">
    <property type="entry name" value="tRNA-synt_1c"/>
    <property type="match status" value="1"/>
</dbReference>
<proteinExistence type="inferred from homology"/>
<evidence type="ECO:0000256" key="6">
    <source>
        <dbReference type="ARBA" id="ARBA00023146"/>
    </source>
</evidence>
<evidence type="ECO:0000313" key="11">
    <source>
        <dbReference type="Proteomes" id="UP000230903"/>
    </source>
</evidence>
<keyword evidence="4 7" id="KW-0067">ATP-binding</keyword>
<evidence type="ECO:0000256" key="7">
    <source>
        <dbReference type="RuleBase" id="RU363037"/>
    </source>
</evidence>
<comment type="similarity">
    <text evidence="1">Belongs to the class-I aminoacyl-tRNA synthetase family. Glutamate--tRNA ligase type 1 subfamily.</text>
</comment>
<evidence type="ECO:0000256" key="5">
    <source>
        <dbReference type="ARBA" id="ARBA00022917"/>
    </source>
</evidence>
<dbReference type="GO" id="GO:0006424">
    <property type="term" value="P:glutamyl-tRNA aminoacylation"/>
    <property type="evidence" value="ECO:0007669"/>
    <property type="project" value="TreeGrafter"/>
</dbReference>
<dbReference type="Pfam" id="PF19269">
    <property type="entry name" value="Anticodon_2"/>
    <property type="match status" value="1"/>
</dbReference>
<feature type="domain" description="Aminoacyl-tRNA synthetase class I anticodon-binding" evidence="9">
    <location>
        <begin position="197"/>
        <end position="249"/>
    </location>
</feature>
<evidence type="ECO:0000259" key="9">
    <source>
        <dbReference type="Pfam" id="PF19269"/>
    </source>
</evidence>
<evidence type="ECO:0000256" key="1">
    <source>
        <dbReference type="ARBA" id="ARBA00007894"/>
    </source>
</evidence>
<feature type="domain" description="Glutamyl/glutaminyl-tRNA synthetase class Ib catalytic" evidence="8">
    <location>
        <begin position="6"/>
        <end position="179"/>
    </location>
</feature>
<dbReference type="InterPro" id="IPR014729">
    <property type="entry name" value="Rossmann-like_a/b/a_fold"/>
</dbReference>
<dbReference type="PANTHER" id="PTHR43311">
    <property type="entry name" value="GLUTAMATE--TRNA LIGASE"/>
    <property type="match status" value="1"/>
</dbReference>
<dbReference type="InterPro" id="IPR045462">
    <property type="entry name" value="aa-tRNA-synth_I_cd-bd"/>
</dbReference>
<reference evidence="11" key="1">
    <citation type="submission" date="2017-09" db="EMBL/GenBank/DDBJ databases">
        <title>Depth-based differentiation of microbial function through sediment-hosted aquifers and enrichment of novel symbionts in the deep terrestrial subsurface.</title>
        <authorList>
            <person name="Probst A.J."/>
            <person name="Ladd B."/>
            <person name="Jarett J.K."/>
            <person name="Geller-Mcgrath D.E."/>
            <person name="Sieber C.M.K."/>
            <person name="Emerson J.B."/>
            <person name="Anantharaman K."/>
            <person name="Thomas B.C."/>
            <person name="Malmstrom R."/>
            <person name="Stieglmeier M."/>
            <person name="Klingl A."/>
            <person name="Woyke T."/>
            <person name="Ryan C.M."/>
            <person name="Banfield J.F."/>
        </authorList>
    </citation>
    <scope>NUCLEOTIDE SEQUENCE [LARGE SCALE GENOMIC DNA]</scope>
</reference>
<evidence type="ECO:0000259" key="8">
    <source>
        <dbReference type="Pfam" id="PF00749"/>
    </source>
</evidence>
<evidence type="ECO:0000256" key="4">
    <source>
        <dbReference type="ARBA" id="ARBA00022840"/>
    </source>
</evidence>
<name>A0A2H0UQ20_9BACT</name>
<dbReference type="SUPFAM" id="SSF48163">
    <property type="entry name" value="An anticodon-binding domain of class I aminoacyl-tRNA synthetases"/>
    <property type="match status" value="1"/>
</dbReference>
<keyword evidence="2 7" id="KW-0436">Ligase</keyword>
<organism evidence="10 11">
    <name type="scientific">Candidatus Harrisonbacteria bacterium CG10_big_fil_rev_8_21_14_0_10_45_28</name>
    <dbReference type="NCBI Taxonomy" id="1974586"/>
    <lineage>
        <taxon>Bacteria</taxon>
        <taxon>Candidatus Harrisoniibacteriota</taxon>
    </lineage>
</organism>
<dbReference type="GO" id="GO:0004818">
    <property type="term" value="F:glutamate-tRNA ligase activity"/>
    <property type="evidence" value="ECO:0007669"/>
    <property type="project" value="TreeGrafter"/>
</dbReference>
<dbReference type="GO" id="GO:0005524">
    <property type="term" value="F:ATP binding"/>
    <property type="evidence" value="ECO:0007669"/>
    <property type="project" value="UniProtKB-KW"/>
</dbReference>